<comment type="similarity">
    <text evidence="3">Belongs to the JARID1 histone demethylase family.</text>
</comment>
<dbReference type="InterPro" id="IPR003349">
    <property type="entry name" value="JmjN"/>
</dbReference>
<feature type="compositionally biased region" description="Polar residues" evidence="14">
    <location>
        <begin position="1791"/>
        <end position="1805"/>
    </location>
</feature>
<dbReference type="PANTHER" id="PTHR10694">
    <property type="entry name" value="LYSINE-SPECIFIC DEMETHYLASE"/>
    <property type="match status" value="1"/>
</dbReference>
<dbReference type="GeneID" id="24101348"/>
<dbReference type="Gene3D" id="1.10.150.60">
    <property type="entry name" value="ARID DNA-binding domain"/>
    <property type="match status" value="1"/>
</dbReference>
<dbReference type="InParanoid" id="J4GI38"/>
<dbReference type="RefSeq" id="XP_012185731.1">
    <property type="nucleotide sequence ID" value="XM_012330341.1"/>
</dbReference>
<protein>
    <recommendedName>
        <fullName evidence="4">[histone H3]-trimethyl-L-lysine(4) demethylase</fullName>
        <ecNumber evidence="4">1.14.11.67</ecNumber>
    </recommendedName>
</protein>
<sequence>MHPSPPPRGSPARRGRSPRAAPSTPSSASVPPDFSAKPATTFTSCLSIAVEGAIPIDRPDAATLVVHPEVSAPATGPEPKRAPRKSKTDAIAALHNHAQSALGQDELTDVINEDGAIHIQLRDGPALAVAPALDMSSVKTPNPRMILPRPSERPFGLTDCPTFHPTPEQFKDPLAYIRSISDQAREYGMCKIVPPQGWEMPFVTDTERFRFKTRLQRLNSIEASSRAKVNFLEQLYRFHKQQGNPRVVVPTINHKPLDLWLLRKEVQKLGGYESVTRGKKWADLGRMLGYGGIPGLSTQMKNSYTRVILPYEHYRERVRNSPNMSPNKPRDPQLRTHVNIQSASKSRSDSSAKADDDSPPSSPLTATSSPLSEPPDESEAKDAAGGRSGSSKTRRNPRQSSHEQSALARKASINEGVPGAPGHKNETKDPSVEPHCEICLKKDRGEEMLLCDGCDCGFHMFCLDPPLAAIPKGQWFCHTCLFGTGGDFGFDEGEEHSLSSFQARDLEFRRLWFKSHPSASSSEGGKDKDGDVKMSVKVDPNDPTVNVFDGIVVTETDVENEFWRLVQSQQETVEVEYGADVHSTTHGSGMPTLETHPLDPYSKDSWNLNNIPILSDSLLRYIKSDISGMTVPWTYVGMVFSTFCWHNEDHYTYSINYMHWGETKTWYSIPGANAEKFEAAIRREAPDLFEVQPDLLFQLVTLMNPKRLKEAGVDVYSCNQRAGEFVITFPKAYHAGFNHGLNFNEAVNFALPDWLPFGLDCVRRYQEHRKMPVFSHDELLITITQQNQSIQTALWLNDNLQEMMVREMRLRDKARSLQMSETLEEMDRPEDQYQCTFCKVFCYLSQITCQCTTKVVCIDHIDELCKCAKASRVLRKRFDDAELQEIQMKVSERAAVPSAWRSKLNKLLGESARPPLRGLRAVLAEGERINYPLPELQSLRKCVNRANEWVEAANTFLVRKPSRKRARKVRGRPSSDSLANSVTEEVNDKPDRSLDELYSVLREVENLGFDCSEIGFLKSLAKEAEETRDKARMLLHSPPKARDRDAYVQECDRLLLHGSSLNVLVDELLEVEKIVLREQLLHELENDMADDLEDDIIRLEDVRQYIARAQHCDLPHDNNFMMTLNRLLHSGEEWEDRVKNVVNKSQRTLEELDEAVKREPGVPTDPELLDRLVTTRVRAKDYEKQAKAWLMPEIGAVKPKVQEASKLVSRAEKDFNIPAILDLKRTVDFALDLETRCDAVLKQRYQHTDEGDIFQTMQQWRKYAKEHLTMFTLPNFERLDKQLTTHGRWLEGLPWYCRQHQAAHGQAILEDVVESTRPEDDLPPGDEYFTCICTTPVRPPAAGTVSDAVQCDHCFARFHGVCAANGGSCPFCDHHHWNGTIHKERSWHFCYLPTILLHAPDVTKFYSEDWKQLEIIVHRVDRLSAVIGQFLSFASQPANQRQEYIPQVRHYMRKLYRIQFAVSPNPEVSFGLDLAGLHRILAGQPAPVRIKKRRRPKFTFGQDVDKDWLDGTRCICRGRTNYLLNYPTVECEMCGKLYHAGCVFYPIDPTSSVRSRFMCPLCCIRKNRPYPYSEVRVKHIGEHSPLRFLFPLTSFVIDHPDPDMYVDTKEMLETFSRDLVYMQLPPPYTQTLFVELIRFVPGVPENLGSRRLSPLPPHALPPPNMSGLMPHPGPSHTRPSHPGHAPPPHPPSQRALPPSPLPYENGRPSASSGHHVPPPPPWSNQIWSNAGATAPPPWARSHPEPMHSPLTTPPQSSRKRKYPEDAAQPPDERLATGFSPVPRSPKRRQASHTPQPVPRNSQGLSPSLAMMLSPVPPDARSPPRAPPPLYPGRPLAPMASGSSIRMSDESHPLPPPQGVRKLVYTEVRPDRDGWDSIALVDPHRSPNGPSPVHPRR</sequence>
<evidence type="ECO:0000259" key="15">
    <source>
        <dbReference type="PROSITE" id="PS50016"/>
    </source>
</evidence>
<dbReference type="PROSITE" id="PS51184">
    <property type="entry name" value="JMJC"/>
    <property type="match status" value="1"/>
</dbReference>
<dbReference type="GO" id="GO:0008270">
    <property type="term" value="F:zinc ion binding"/>
    <property type="evidence" value="ECO:0007669"/>
    <property type="project" value="UniProtKB-KW"/>
</dbReference>
<feature type="compositionally biased region" description="Basic and acidic residues" evidence="14">
    <location>
        <begin position="346"/>
        <end position="356"/>
    </location>
</feature>
<dbReference type="SMART" id="SM00545">
    <property type="entry name" value="JmjN"/>
    <property type="match status" value="1"/>
</dbReference>
<feature type="compositionally biased region" description="Low complexity" evidence="14">
    <location>
        <begin position="18"/>
        <end position="32"/>
    </location>
</feature>
<comment type="cofactor">
    <cofactor evidence="1">
        <name>Fe(2+)</name>
        <dbReference type="ChEBI" id="CHEBI:29033"/>
    </cofactor>
</comment>
<dbReference type="Gene3D" id="2.60.120.650">
    <property type="entry name" value="Cupin"/>
    <property type="match status" value="1"/>
</dbReference>
<evidence type="ECO:0000256" key="4">
    <source>
        <dbReference type="ARBA" id="ARBA00012902"/>
    </source>
</evidence>
<dbReference type="InterPro" id="IPR036431">
    <property type="entry name" value="ARID_dom_sf"/>
</dbReference>
<dbReference type="Proteomes" id="UP000006352">
    <property type="component" value="Unassembled WGS sequence"/>
</dbReference>
<dbReference type="FunFam" id="1.10.150.60:FF:000016">
    <property type="entry name" value="Putative Lysine-specific demethylase 5B"/>
    <property type="match status" value="1"/>
</dbReference>
<dbReference type="InterPro" id="IPR019787">
    <property type="entry name" value="Znf_PHD-finger"/>
</dbReference>
<dbReference type="PROSITE" id="PS50016">
    <property type="entry name" value="ZF_PHD_2"/>
    <property type="match status" value="1"/>
</dbReference>
<dbReference type="InterPro" id="IPR048615">
    <property type="entry name" value="KDM5_C-hel"/>
</dbReference>
<dbReference type="SMART" id="SM00249">
    <property type="entry name" value="PHD"/>
    <property type="match status" value="3"/>
</dbReference>
<feature type="region of interest" description="Disordered" evidence="14">
    <location>
        <begin position="963"/>
        <end position="987"/>
    </location>
</feature>
<dbReference type="Pfam" id="PF08429">
    <property type="entry name" value="PLU-1"/>
    <property type="match status" value="1"/>
</dbReference>
<keyword evidence="6" id="KW-0677">Repeat</keyword>
<dbReference type="Pfam" id="PF02373">
    <property type="entry name" value="JmjC"/>
    <property type="match status" value="1"/>
</dbReference>
<dbReference type="Pfam" id="PF01388">
    <property type="entry name" value="ARID"/>
    <property type="match status" value="1"/>
</dbReference>
<dbReference type="FunCoup" id="J4GI38">
    <property type="interactions" value="435"/>
</dbReference>
<dbReference type="SUPFAM" id="SSF57903">
    <property type="entry name" value="FYVE/PHD zinc finger"/>
    <property type="match status" value="2"/>
</dbReference>
<dbReference type="GO" id="GO:0006355">
    <property type="term" value="P:regulation of DNA-templated transcription"/>
    <property type="evidence" value="ECO:0007669"/>
    <property type="project" value="TreeGrafter"/>
</dbReference>
<feature type="compositionally biased region" description="Pro residues" evidence="14">
    <location>
        <begin position="1654"/>
        <end position="1664"/>
    </location>
</feature>
<accession>J4GI38</accession>
<feature type="compositionally biased region" description="Basic and acidic residues" evidence="14">
    <location>
        <begin position="423"/>
        <end position="433"/>
    </location>
</feature>
<reference evidence="19 20" key="1">
    <citation type="journal article" date="2012" name="Appl. Environ. Microbiol.">
        <title>Short-read sequencing for genomic analysis of the brown rot fungus Fibroporia radiculosa.</title>
        <authorList>
            <person name="Tang J.D."/>
            <person name="Perkins A.D."/>
            <person name="Sonstegard T.S."/>
            <person name="Schroeder S.G."/>
            <person name="Burgess S.C."/>
            <person name="Diehl S.V."/>
        </authorList>
    </citation>
    <scope>NUCLEOTIDE SEQUENCE [LARGE SCALE GENOMIC DNA]</scope>
    <source>
        <strain evidence="19 20">TFFH 294</strain>
    </source>
</reference>
<feature type="compositionally biased region" description="Polar residues" evidence="14">
    <location>
        <begin position="974"/>
        <end position="984"/>
    </location>
</feature>
<dbReference type="InterPro" id="IPR013637">
    <property type="entry name" value="Lys_sp_deMease-like_dom"/>
</dbReference>
<dbReference type="InterPro" id="IPR004198">
    <property type="entry name" value="Znf_C5HC2"/>
</dbReference>
<evidence type="ECO:0000256" key="5">
    <source>
        <dbReference type="ARBA" id="ARBA00022723"/>
    </source>
</evidence>
<dbReference type="InterPro" id="IPR001965">
    <property type="entry name" value="Znf_PHD"/>
</dbReference>
<dbReference type="InterPro" id="IPR011011">
    <property type="entry name" value="Znf_FYVE_PHD"/>
</dbReference>
<evidence type="ECO:0000256" key="1">
    <source>
        <dbReference type="ARBA" id="ARBA00001954"/>
    </source>
</evidence>
<feature type="region of interest" description="Disordered" evidence="14">
    <location>
        <begin position="1"/>
        <end position="36"/>
    </location>
</feature>
<dbReference type="EC" id="1.14.11.67" evidence="4"/>
<evidence type="ECO:0000256" key="6">
    <source>
        <dbReference type="ARBA" id="ARBA00022737"/>
    </source>
</evidence>
<dbReference type="SUPFAM" id="SSF46774">
    <property type="entry name" value="ARID-like"/>
    <property type="match status" value="1"/>
</dbReference>
<dbReference type="InterPro" id="IPR013083">
    <property type="entry name" value="Znf_RING/FYVE/PHD"/>
</dbReference>
<dbReference type="GO" id="GO:0005634">
    <property type="term" value="C:nucleus"/>
    <property type="evidence" value="ECO:0007669"/>
    <property type="project" value="UniProtKB-SubCell"/>
</dbReference>
<name>J4GI38_9APHY</name>
<feature type="region of interest" description="Disordered" evidence="14">
    <location>
        <begin position="1874"/>
        <end position="1896"/>
    </location>
</feature>
<keyword evidence="5" id="KW-0479">Metal-binding</keyword>
<proteinExistence type="inferred from homology"/>
<dbReference type="GO" id="GO:0034647">
    <property type="term" value="F:histone H3K4me/H3K4me2/H3K4me3 demethylase activity"/>
    <property type="evidence" value="ECO:0007669"/>
    <property type="project" value="UniProtKB-EC"/>
</dbReference>
<dbReference type="SMART" id="SM01014">
    <property type="entry name" value="ARID"/>
    <property type="match status" value="1"/>
</dbReference>
<evidence type="ECO:0000256" key="3">
    <source>
        <dbReference type="ARBA" id="ARBA00006801"/>
    </source>
</evidence>
<keyword evidence="11" id="KW-0539">Nucleus</keyword>
<feature type="region of interest" description="Disordered" evidence="14">
    <location>
        <begin position="1650"/>
        <end position="1861"/>
    </location>
</feature>
<dbReference type="SMART" id="SM00558">
    <property type="entry name" value="JmjC"/>
    <property type="match status" value="1"/>
</dbReference>
<evidence type="ECO:0000256" key="10">
    <source>
        <dbReference type="ARBA" id="ARBA00023004"/>
    </source>
</evidence>
<evidence type="ECO:0000259" key="16">
    <source>
        <dbReference type="PROSITE" id="PS51011"/>
    </source>
</evidence>
<dbReference type="SUPFAM" id="SSF51197">
    <property type="entry name" value="Clavaminate synthase-like"/>
    <property type="match status" value="1"/>
</dbReference>
<dbReference type="GO" id="GO:0003677">
    <property type="term" value="F:DNA binding"/>
    <property type="evidence" value="ECO:0007669"/>
    <property type="project" value="InterPro"/>
</dbReference>
<keyword evidence="7 13" id="KW-0863">Zinc-finger</keyword>
<feature type="compositionally biased region" description="Pro residues" evidence="14">
    <location>
        <begin position="1814"/>
        <end position="1831"/>
    </location>
</feature>
<keyword evidence="8" id="KW-0862">Zinc</keyword>
<keyword evidence="20" id="KW-1185">Reference proteome</keyword>
<dbReference type="FunFam" id="2.60.120.650:FF:000035">
    <property type="entry name" value="PHD transcription factor Rum1"/>
    <property type="match status" value="1"/>
</dbReference>
<comment type="subcellular location">
    <subcellularLocation>
        <location evidence="2">Nucleus</location>
    </subcellularLocation>
</comment>
<feature type="domain" description="JmjN" evidence="17">
    <location>
        <begin position="160"/>
        <end position="201"/>
    </location>
</feature>
<dbReference type="STRING" id="599839.J4GI38"/>
<dbReference type="PROSITE" id="PS01359">
    <property type="entry name" value="ZF_PHD_1"/>
    <property type="match status" value="1"/>
</dbReference>
<dbReference type="Pfam" id="PF00628">
    <property type="entry name" value="PHD"/>
    <property type="match status" value="1"/>
</dbReference>
<dbReference type="PROSITE" id="PS51011">
    <property type="entry name" value="ARID"/>
    <property type="match status" value="1"/>
</dbReference>
<gene>
    <name evidence="19" type="ORF">FIBRA_08712</name>
</gene>
<dbReference type="Pfam" id="PF21323">
    <property type="entry name" value="KDM5_C-hel"/>
    <property type="match status" value="1"/>
</dbReference>
<evidence type="ECO:0000313" key="19">
    <source>
        <dbReference type="EMBL" id="CCM06448.1"/>
    </source>
</evidence>
<feature type="domain" description="JmjC" evidence="18">
    <location>
        <begin position="600"/>
        <end position="766"/>
    </location>
</feature>
<dbReference type="EMBL" id="HE797335">
    <property type="protein sequence ID" value="CCM06448.1"/>
    <property type="molecule type" value="Genomic_DNA"/>
</dbReference>
<evidence type="ECO:0000259" key="18">
    <source>
        <dbReference type="PROSITE" id="PS51184"/>
    </source>
</evidence>
<feature type="compositionally biased region" description="Pro residues" evidence="14">
    <location>
        <begin position="1684"/>
        <end position="1701"/>
    </location>
</feature>
<dbReference type="PROSITE" id="PS51183">
    <property type="entry name" value="JMJN"/>
    <property type="match status" value="1"/>
</dbReference>
<feature type="region of interest" description="Disordered" evidence="14">
    <location>
        <begin position="317"/>
        <end position="433"/>
    </location>
</feature>
<evidence type="ECO:0000259" key="17">
    <source>
        <dbReference type="PROSITE" id="PS51183"/>
    </source>
</evidence>
<evidence type="ECO:0000256" key="12">
    <source>
        <dbReference type="ARBA" id="ARBA00048734"/>
    </source>
</evidence>
<keyword evidence="9" id="KW-0560">Oxidoreductase</keyword>
<dbReference type="SMART" id="SM00501">
    <property type="entry name" value="BRIGHT"/>
    <property type="match status" value="1"/>
</dbReference>
<evidence type="ECO:0000256" key="7">
    <source>
        <dbReference type="ARBA" id="ARBA00022771"/>
    </source>
</evidence>
<dbReference type="InterPro" id="IPR001606">
    <property type="entry name" value="ARID_dom"/>
</dbReference>
<evidence type="ECO:0000256" key="2">
    <source>
        <dbReference type="ARBA" id="ARBA00004123"/>
    </source>
</evidence>
<comment type="catalytic activity">
    <reaction evidence="12">
        <text>N(6),N(6),N(6)-trimethyl-L-lysyl(4)-[histone H3] + 3 2-oxoglutarate + 3 O2 = L-lysyl(4)-[histone H3] + 3 formaldehyde + 3 succinate + 3 CO2</text>
        <dbReference type="Rhea" id="RHEA:60208"/>
        <dbReference type="Rhea" id="RHEA-COMP:15537"/>
        <dbReference type="Rhea" id="RHEA-COMP:15547"/>
        <dbReference type="ChEBI" id="CHEBI:15379"/>
        <dbReference type="ChEBI" id="CHEBI:16526"/>
        <dbReference type="ChEBI" id="CHEBI:16810"/>
        <dbReference type="ChEBI" id="CHEBI:16842"/>
        <dbReference type="ChEBI" id="CHEBI:29969"/>
        <dbReference type="ChEBI" id="CHEBI:30031"/>
        <dbReference type="ChEBI" id="CHEBI:61961"/>
        <dbReference type="EC" id="1.14.11.67"/>
    </reaction>
</comment>
<dbReference type="InterPro" id="IPR003347">
    <property type="entry name" value="JmjC_dom"/>
</dbReference>
<feature type="domain" description="PHD-type" evidence="15">
    <location>
        <begin position="433"/>
        <end position="483"/>
    </location>
</feature>
<keyword evidence="10" id="KW-0408">Iron</keyword>
<dbReference type="HOGENOM" id="CLU_000991_5_2_1"/>
<feature type="domain" description="ARID" evidence="16">
    <location>
        <begin position="225"/>
        <end position="316"/>
    </location>
</feature>
<evidence type="ECO:0000313" key="20">
    <source>
        <dbReference type="Proteomes" id="UP000006352"/>
    </source>
</evidence>
<evidence type="ECO:0000256" key="13">
    <source>
        <dbReference type="PROSITE-ProRule" id="PRU00146"/>
    </source>
</evidence>
<dbReference type="Gene3D" id="3.30.40.10">
    <property type="entry name" value="Zinc/RING finger domain, C3HC4 (zinc finger)"/>
    <property type="match status" value="2"/>
</dbReference>
<evidence type="ECO:0000256" key="8">
    <source>
        <dbReference type="ARBA" id="ARBA00022833"/>
    </source>
</evidence>
<dbReference type="Pfam" id="PF02928">
    <property type="entry name" value="zf-C5HC2"/>
    <property type="match status" value="1"/>
</dbReference>
<dbReference type="PANTHER" id="PTHR10694:SF33">
    <property type="entry name" value="LYSINE-SPECIFIC DEMETHYLASE 5"/>
    <property type="match status" value="1"/>
</dbReference>
<dbReference type="Pfam" id="PF02375">
    <property type="entry name" value="JmjN"/>
    <property type="match status" value="1"/>
</dbReference>
<evidence type="ECO:0000256" key="11">
    <source>
        <dbReference type="ARBA" id="ARBA00023242"/>
    </source>
</evidence>
<dbReference type="CDD" id="cd16100">
    <property type="entry name" value="ARID"/>
    <property type="match status" value="1"/>
</dbReference>
<evidence type="ECO:0000256" key="14">
    <source>
        <dbReference type="SAM" id="MobiDB-lite"/>
    </source>
</evidence>
<evidence type="ECO:0000256" key="9">
    <source>
        <dbReference type="ARBA" id="ARBA00023002"/>
    </source>
</evidence>
<dbReference type="InterPro" id="IPR019786">
    <property type="entry name" value="Zinc_finger_PHD-type_CS"/>
</dbReference>
<dbReference type="OrthoDB" id="1678912at2759"/>
<dbReference type="GO" id="GO:0000785">
    <property type="term" value="C:chromatin"/>
    <property type="evidence" value="ECO:0007669"/>
    <property type="project" value="TreeGrafter"/>
</dbReference>
<organism evidence="19 20">
    <name type="scientific">Fibroporia radiculosa</name>
    <dbReference type="NCBI Taxonomy" id="599839"/>
    <lineage>
        <taxon>Eukaryota</taxon>
        <taxon>Fungi</taxon>
        <taxon>Dikarya</taxon>
        <taxon>Basidiomycota</taxon>
        <taxon>Agaricomycotina</taxon>
        <taxon>Agaricomycetes</taxon>
        <taxon>Polyporales</taxon>
        <taxon>Fibroporiaceae</taxon>
        <taxon>Fibroporia</taxon>
    </lineage>
</organism>